<evidence type="ECO:0000256" key="1">
    <source>
        <dbReference type="ARBA" id="ARBA00007274"/>
    </source>
</evidence>
<keyword evidence="3" id="KW-0677">Repeat</keyword>
<organism evidence="5 6">
    <name type="scientific">Bacteroides thetaiotaomicron</name>
    <dbReference type="NCBI Taxonomy" id="818"/>
    <lineage>
        <taxon>Bacteria</taxon>
        <taxon>Pseudomonadati</taxon>
        <taxon>Bacteroidota</taxon>
        <taxon>Bacteroidia</taxon>
        <taxon>Bacteroidales</taxon>
        <taxon>Bacteroidaceae</taxon>
        <taxon>Bacteroides</taxon>
    </lineage>
</organism>
<evidence type="ECO:0000313" key="5">
    <source>
        <dbReference type="EMBL" id="KAB4447578.1"/>
    </source>
</evidence>
<dbReference type="EMBL" id="WCSB01000040">
    <property type="protein sequence ID" value="KAB4447578.1"/>
    <property type="molecule type" value="Genomic_DNA"/>
</dbReference>
<proteinExistence type="inferred from homology"/>
<dbReference type="GO" id="GO:0016746">
    <property type="term" value="F:acyltransferase activity"/>
    <property type="evidence" value="ECO:0007669"/>
    <property type="project" value="UniProtKB-KW"/>
</dbReference>
<evidence type="ECO:0000256" key="4">
    <source>
        <dbReference type="ARBA" id="ARBA00023315"/>
    </source>
</evidence>
<dbReference type="Gene3D" id="2.160.10.10">
    <property type="entry name" value="Hexapeptide repeat proteins"/>
    <property type="match status" value="1"/>
</dbReference>
<dbReference type="PANTHER" id="PTHR43300:SF11">
    <property type="entry name" value="ACETYLTRANSFERASE RV3034C-RELATED"/>
    <property type="match status" value="1"/>
</dbReference>
<comment type="caution">
    <text evidence="5">The sequence shown here is derived from an EMBL/GenBank/DDBJ whole genome shotgun (WGS) entry which is preliminary data.</text>
</comment>
<dbReference type="InterPro" id="IPR050179">
    <property type="entry name" value="Trans_hexapeptide_repeat"/>
</dbReference>
<accession>A0A7J5JB58</accession>
<dbReference type="AlphaFoldDB" id="A0A7J5JB58"/>
<evidence type="ECO:0000256" key="2">
    <source>
        <dbReference type="ARBA" id="ARBA00022679"/>
    </source>
</evidence>
<dbReference type="InterPro" id="IPR011004">
    <property type="entry name" value="Trimer_LpxA-like_sf"/>
</dbReference>
<dbReference type="InterPro" id="IPR018357">
    <property type="entry name" value="Hexapep_transf_CS"/>
</dbReference>
<dbReference type="PANTHER" id="PTHR43300">
    <property type="entry name" value="ACETYLTRANSFERASE"/>
    <property type="match status" value="1"/>
</dbReference>
<evidence type="ECO:0000256" key="3">
    <source>
        <dbReference type="ARBA" id="ARBA00022737"/>
    </source>
</evidence>
<dbReference type="Pfam" id="PF00132">
    <property type="entry name" value="Hexapep"/>
    <property type="match status" value="1"/>
</dbReference>
<gene>
    <name evidence="5" type="ORF">GAN93_23725</name>
</gene>
<dbReference type="PROSITE" id="PS00101">
    <property type="entry name" value="HEXAPEP_TRANSFERASES"/>
    <property type="match status" value="1"/>
</dbReference>
<sequence>MEEQKKLSATYKMLRALGFNYSEEEYGQVSLRRVIKQIFGNIYRKRLEKMMDWPILAPICPRKLRPWLLRRIGCHVGKNVFIGDYVRVDLNHANLIYIGDYAHVTAGCRLLCHQRNLKNYHVGDNAAKCGYRLGEIHIGKGVMIGMESMIMPGVNIGDGAVIGARSMVLKDVPAYTVAIGSPAKVVKEFALRESSNITTFQE</sequence>
<keyword evidence="4 5" id="KW-0012">Acyltransferase</keyword>
<dbReference type="InterPro" id="IPR001451">
    <property type="entry name" value="Hexapep"/>
</dbReference>
<dbReference type="RefSeq" id="WP_130042294.1">
    <property type="nucleotide sequence ID" value="NZ_CAXKYD010000036.1"/>
</dbReference>
<protein>
    <submittedName>
        <fullName evidence="5">Acyltransferase</fullName>
    </submittedName>
</protein>
<evidence type="ECO:0000313" key="6">
    <source>
        <dbReference type="Proteomes" id="UP000460317"/>
    </source>
</evidence>
<comment type="similarity">
    <text evidence="1">Belongs to the transferase hexapeptide repeat family.</text>
</comment>
<dbReference type="Proteomes" id="UP000460317">
    <property type="component" value="Unassembled WGS sequence"/>
</dbReference>
<reference evidence="5 6" key="1">
    <citation type="journal article" date="2019" name="Nat. Med.">
        <title>A library of human gut bacterial isolates paired with longitudinal multiomics data enables mechanistic microbiome research.</title>
        <authorList>
            <person name="Poyet M."/>
            <person name="Groussin M."/>
            <person name="Gibbons S.M."/>
            <person name="Avila-Pacheco J."/>
            <person name="Jiang X."/>
            <person name="Kearney S.M."/>
            <person name="Perrotta A.R."/>
            <person name="Berdy B."/>
            <person name="Zhao S."/>
            <person name="Lieberman T.D."/>
            <person name="Swanson P.K."/>
            <person name="Smith M."/>
            <person name="Roesemann S."/>
            <person name="Alexander J.E."/>
            <person name="Rich S.A."/>
            <person name="Livny J."/>
            <person name="Vlamakis H."/>
            <person name="Clish C."/>
            <person name="Bullock K."/>
            <person name="Deik A."/>
            <person name="Scott J."/>
            <person name="Pierce K.A."/>
            <person name="Xavier R.J."/>
            <person name="Alm E.J."/>
        </authorList>
    </citation>
    <scope>NUCLEOTIDE SEQUENCE [LARGE SCALE GENOMIC DNA]</scope>
    <source>
        <strain evidence="5 6">BIOML-A165</strain>
    </source>
</reference>
<keyword evidence="2 5" id="KW-0808">Transferase</keyword>
<dbReference type="CDD" id="cd04647">
    <property type="entry name" value="LbH_MAT_like"/>
    <property type="match status" value="1"/>
</dbReference>
<name>A0A7J5JB58_BACT4</name>
<dbReference type="SUPFAM" id="SSF51161">
    <property type="entry name" value="Trimeric LpxA-like enzymes"/>
    <property type="match status" value="1"/>
</dbReference>